<gene>
    <name evidence="1" type="ORF">FA10DRAFT_289710</name>
</gene>
<dbReference type="EMBL" id="KZ819656">
    <property type="protein sequence ID" value="PWN86415.1"/>
    <property type="molecule type" value="Genomic_DNA"/>
</dbReference>
<evidence type="ECO:0000313" key="2">
    <source>
        <dbReference type="Proteomes" id="UP000245768"/>
    </source>
</evidence>
<dbReference type="Proteomes" id="UP000245768">
    <property type="component" value="Unassembled WGS sequence"/>
</dbReference>
<organism evidence="1 2">
    <name type="scientific">Acaromyces ingoldii</name>
    <dbReference type="NCBI Taxonomy" id="215250"/>
    <lineage>
        <taxon>Eukaryota</taxon>
        <taxon>Fungi</taxon>
        <taxon>Dikarya</taxon>
        <taxon>Basidiomycota</taxon>
        <taxon>Ustilaginomycotina</taxon>
        <taxon>Exobasidiomycetes</taxon>
        <taxon>Exobasidiales</taxon>
        <taxon>Cryptobasidiaceae</taxon>
        <taxon>Acaromyces</taxon>
    </lineage>
</organism>
<dbReference type="InParanoid" id="A0A316YF97"/>
<dbReference type="RefSeq" id="XP_025373613.1">
    <property type="nucleotide sequence ID" value="XM_025524325.1"/>
</dbReference>
<accession>A0A316YF97</accession>
<evidence type="ECO:0000313" key="1">
    <source>
        <dbReference type="EMBL" id="PWN86415.1"/>
    </source>
</evidence>
<dbReference type="GeneID" id="37046241"/>
<protein>
    <submittedName>
        <fullName evidence="1">Uncharacterized protein</fullName>
    </submittedName>
</protein>
<dbReference type="AlphaFoldDB" id="A0A316YF97"/>
<name>A0A316YF97_9BASI</name>
<reference evidence="1 2" key="1">
    <citation type="journal article" date="2018" name="Mol. Biol. Evol.">
        <title>Broad Genomic Sampling Reveals a Smut Pathogenic Ancestry of the Fungal Clade Ustilaginomycotina.</title>
        <authorList>
            <person name="Kijpornyongpan T."/>
            <person name="Mondo S.J."/>
            <person name="Barry K."/>
            <person name="Sandor L."/>
            <person name="Lee J."/>
            <person name="Lipzen A."/>
            <person name="Pangilinan J."/>
            <person name="LaButti K."/>
            <person name="Hainaut M."/>
            <person name="Henrissat B."/>
            <person name="Grigoriev I.V."/>
            <person name="Spatafora J.W."/>
            <person name="Aime M.C."/>
        </authorList>
    </citation>
    <scope>NUCLEOTIDE SEQUENCE [LARGE SCALE GENOMIC DNA]</scope>
    <source>
        <strain evidence="1 2">MCA 4198</strain>
    </source>
</reference>
<keyword evidence="2" id="KW-1185">Reference proteome</keyword>
<sequence length="92" mass="10488">MEAFLTLETFKGIISRSDAVALVGSEEMDRIPERAFVKEVTTPARDAIIALQKAKEMLERPQSLIGQVEFRWMEMIRELVSDLRTNGALQYT</sequence>
<proteinExistence type="predicted"/>